<keyword evidence="7 12" id="KW-0863">Zinc-finger</keyword>
<dbReference type="HAMAP" id="MF_00974">
    <property type="entry name" value="DNA_primase_DnaG"/>
    <property type="match status" value="1"/>
</dbReference>
<evidence type="ECO:0000256" key="8">
    <source>
        <dbReference type="ARBA" id="ARBA00022833"/>
    </source>
</evidence>
<dbReference type="FunFam" id="3.90.580.10:FF:000001">
    <property type="entry name" value="DNA primase"/>
    <property type="match status" value="1"/>
</dbReference>
<keyword evidence="5 12" id="KW-0235">DNA replication</keyword>
<dbReference type="InterPro" id="IPR036977">
    <property type="entry name" value="DNA_primase_Znf_CHC2"/>
</dbReference>
<keyword evidence="6 12" id="KW-0479">Metal-binding</keyword>
<name>A0A1G1XS24_9BACT</name>
<feature type="zinc finger region" description="CHC2-type" evidence="12 14">
    <location>
        <begin position="36"/>
        <end position="60"/>
    </location>
</feature>
<dbReference type="SMART" id="SM00493">
    <property type="entry name" value="TOPRIM"/>
    <property type="match status" value="1"/>
</dbReference>
<dbReference type="PANTHER" id="PTHR30313:SF2">
    <property type="entry name" value="DNA PRIMASE"/>
    <property type="match status" value="1"/>
</dbReference>
<dbReference type="STRING" id="1797532.A2729_03125"/>
<keyword evidence="10 12" id="KW-0238">DNA-binding</keyword>
<evidence type="ECO:0000256" key="9">
    <source>
        <dbReference type="ARBA" id="ARBA00022842"/>
    </source>
</evidence>
<organism evidence="17 18">
    <name type="scientific">Candidatus Buchananbacteria bacterium RIFCSPHIGHO2_01_FULL_39_14</name>
    <dbReference type="NCBI Taxonomy" id="1797532"/>
    <lineage>
        <taxon>Bacteria</taxon>
        <taxon>Candidatus Buchananiibacteriota</taxon>
    </lineage>
</organism>
<dbReference type="Gene3D" id="3.90.980.10">
    <property type="entry name" value="DNA primase, catalytic core, N-terminal domain"/>
    <property type="match status" value="1"/>
</dbReference>
<dbReference type="InterPro" id="IPR019475">
    <property type="entry name" value="DNA_primase_DnaB-bd"/>
</dbReference>
<dbReference type="AlphaFoldDB" id="A0A1G1XS24"/>
<keyword evidence="1 12" id="KW-0240">DNA-directed RNA polymerase</keyword>
<dbReference type="SUPFAM" id="SSF56731">
    <property type="entry name" value="DNA primase core"/>
    <property type="match status" value="1"/>
</dbReference>
<keyword evidence="15" id="KW-0175">Coiled coil</keyword>
<keyword evidence="3 12" id="KW-0808">Transferase</keyword>
<evidence type="ECO:0000256" key="5">
    <source>
        <dbReference type="ARBA" id="ARBA00022705"/>
    </source>
</evidence>
<keyword evidence="11 12" id="KW-0804">Transcription</keyword>
<dbReference type="InterPro" id="IPR016136">
    <property type="entry name" value="DNA_helicase_N/primase_C"/>
</dbReference>
<dbReference type="GO" id="GO:1990077">
    <property type="term" value="C:primosome complex"/>
    <property type="evidence" value="ECO:0007669"/>
    <property type="project" value="UniProtKB-KW"/>
</dbReference>
<comment type="caution">
    <text evidence="17">The sequence shown here is derived from an EMBL/GenBank/DDBJ whole genome shotgun (WGS) entry which is preliminary data.</text>
</comment>
<dbReference type="SUPFAM" id="SSF57783">
    <property type="entry name" value="Zinc beta-ribbon"/>
    <property type="match status" value="1"/>
</dbReference>
<feature type="coiled-coil region" evidence="15">
    <location>
        <begin position="557"/>
        <end position="584"/>
    </location>
</feature>
<keyword evidence="4 12" id="KW-0548">Nucleotidyltransferase</keyword>
<evidence type="ECO:0000256" key="4">
    <source>
        <dbReference type="ARBA" id="ARBA00022695"/>
    </source>
</evidence>
<evidence type="ECO:0000256" key="13">
    <source>
        <dbReference type="PIRNR" id="PIRNR002811"/>
    </source>
</evidence>
<dbReference type="FunFam" id="3.90.980.10:FF:000001">
    <property type="entry name" value="DNA primase"/>
    <property type="match status" value="1"/>
</dbReference>
<feature type="domain" description="Toprim" evidence="16">
    <location>
        <begin position="255"/>
        <end position="336"/>
    </location>
</feature>
<dbReference type="InterPro" id="IPR037068">
    <property type="entry name" value="DNA_primase_core_N_sf"/>
</dbReference>
<dbReference type="PIRSF" id="PIRSF002811">
    <property type="entry name" value="DnaG"/>
    <property type="match status" value="1"/>
</dbReference>
<evidence type="ECO:0000256" key="14">
    <source>
        <dbReference type="PIRSR" id="PIRSR002811-1"/>
    </source>
</evidence>
<dbReference type="Gene3D" id="1.10.860.10">
    <property type="entry name" value="DNAb Helicase, Chain A"/>
    <property type="match status" value="1"/>
</dbReference>
<dbReference type="GO" id="GO:0008270">
    <property type="term" value="F:zinc ion binding"/>
    <property type="evidence" value="ECO:0007669"/>
    <property type="project" value="UniProtKB-UniRule"/>
</dbReference>
<dbReference type="Pfam" id="PF08275">
    <property type="entry name" value="DNAG_N"/>
    <property type="match status" value="1"/>
</dbReference>
<evidence type="ECO:0000256" key="12">
    <source>
        <dbReference type="HAMAP-Rule" id="MF_00974"/>
    </source>
</evidence>
<dbReference type="GO" id="GO:0000428">
    <property type="term" value="C:DNA-directed RNA polymerase complex"/>
    <property type="evidence" value="ECO:0007669"/>
    <property type="project" value="UniProtKB-KW"/>
</dbReference>
<dbReference type="GO" id="GO:0003677">
    <property type="term" value="F:DNA binding"/>
    <property type="evidence" value="ECO:0007669"/>
    <property type="project" value="UniProtKB-KW"/>
</dbReference>
<dbReference type="GO" id="GO:0006269">
    <property type="term" value="P:DNA replication, synthesis of primer"/>
    <property type="evidence" value="ECO:0007669"/>
    <property type="project" value="UniProtKB-UniRule"/>
</dbReference>
<dbReference type="Pfam" id="PF10410">
    <property type="entry name" value="DnaB_bind"/>
    <property type="match status" value="1"/>
</dbReference>
<protein>
    <recommendedName>
        <fullName evidence="12 13">DNA primase</fullName>
        <ecNumber evidence="12">2.7.7.101</ecNumber>
    </recommendedName>
</protein>
<evidence type="ECO:0000256" key="10">
    <source>
        <dbReference type="ARBA" id="ARBA00023125"/>
    </source>
</evidence>
<dbReference type="NCBIfam" id="TIGR01391">
    <property type="entry name" value="dnaG"/>
    <property type="match status" value="1"/>
</dbReference>
<comment type="similarity">
    <text evidence="12 13">Belongs to the DnaG primase family.</text>
</comment>
<dbReference type="Proteomes" id="UP000178930">
    <property type="component" value="Unassembled WGS sequence"/>
</dbReference>
<dbReference type="Pfam" id="PF01807">
    <property type="entry name" value="Zn_ribbon_DnaG"/>
    <property type="match status" value="1"/>
</dbReference>
<evidence type="ECO:0000256" key="2">
    <source>
        <dbReference type="ARBA" id="ARBA00022515"/>
    </source>
</evidence>
<reference evidence="17 18" key="1">
    <citation type="journal article" date="2016" name="Nat. Commun.">
        <title>Thousands of microbial genomes shed light on interconnected biogeochemical processes in an aquifer system.</title>
        <authorList>
            <person name="Anantharaman K."/>
            <person name="Brown C.T."/>
            <person name="Hug L.A."/>
            <person name="Sharon I."/>
            <person name="Castelle C.J."/>
            <person name="Probst A.J."/>
            <person name="Thomas B.C."/>
            <person name="Singh A."/>
            <person name="Wilkins M.J."/>
            <person name="Karaoz U."/>
            <person name="Brodie E.L."/>
            <person name="Williams K.H."/>
            <person name="Hubbard S.S."/>
            <person name="Banfield J.F."/>
        </authorList>
    </citation>
    <scope>NUCLEOTIDE SEQUENCE [LARGE SCALE GENOMIC DNA]</scope>
</reference>
<dbReference type="InterPro" id="IPR006295">
    <property type="entry name" value="DNA_primase_DnaG"/>
</dbReference>
<dbReference type="CDD" id="cd03364">
    <property type="entry name" value="TOPRIM_DnaG_primases"/>
    <property type="match status" value="1"/>
</dbReference>
<evidence type="ECO:0000256" key="1">
    <source>
        <dbReference type="ARBA" id="ARBA00022478"/>
    </source>
</evidence>
<dbReference type="Gene3D" id="3.90.580.10">
    <property type="entry name" value="Zinc finger, CHC2-type domain"/>
    <property type="match status" value="1"/>
</dbReference>
<evidence type="ECO:0000256" key="6">
    <source>
        <dbReference type="ARBA" id="ARBA00022723"/>
    </source>
</evidence>
<evidence type="ECO:0000259" key="16">
    <source>
        <dbReference type="PROSITE" id="PS50880"/>
    </source>
</evidence>
<proteinExistence type="inferred from homology"/>
<keyword evidence="9" id="KW-0460">Magnesium</keyword>
<comment type="subunit">
    <text evidence="12">Monomer. Interacts with DnaB.</text>
</comment>
<comment type="catalytic activity">
    <reaction evidence="12">
        <text>ssDNA + n NTP = ssDNA/pppN(pN)n-1 hybrid + (n-1) diphosphate.</text>
        <dbReference type="EC" id="2.7.7.101"/>
    </reaction>
</comment>
<evidence type="ECO:0000256" key="11">
    <source>
        <dbReference type="ARBA" id="ARBA00023163"/>
    </source>
</evidence>
<dbReference type="PROSITE" id="PS50880">
    <property type="entry name" value="TOPRIM"/>
    <property type="match status" value="1"/>
</dbReference>
<dbReference type="EC" id="2.7.7.101" evidence="12"/>
<dbReference type="InterPro" id="IPR030846">
    <property type="entry name" value="DnaG_bac"/>
</dbReference>
<dbReference type="GO" id="GO:0005737">
    <property type="term" value="C:cytoplasm"/>
    <property type="evidence" value="ECO:0007669"/>
    <property type="project" value="TreeGrafter"/>
</dbReference>
<comment type="cofactor">
    <cofactor evidence="12 13 14">
        <name>Zn(2+)</name>
        <dbReference type="ChEBI" id="CHEBI:29105"/>
    </cofactor>
    <text evidence="12 13 14">Binds 1 zinc ion per monomer.</text>
</comment>
<comment type="function">
    <text evidence="12 13">RNA polymerase that catalyzes the synthesis of short RNA molecules used as primers for DNA polymerase during DNA replication.</text>
</comment>
<dbReference type="InterPro" id="IPR002694">
    <property type="entry name" value="Znf_CHC2"/>
</dbReference>
<dbReference type="GO" id="GO:0003899">
    <property type="term" value="F:DNA-directed RNA polymerase activity"/>
    <property type="evidence" value="ECO:0007669"/>
    <property type="project" value="UniProtKB-UniRule"/>
</dbReference>
<dbReference type="PANTHER" id="PTHR30313">
    <property type="entry name" value="DNA PRIMASE"/>
    <property type="match status" value="1"/>
</dbReference>
<dbReference type="EMBL" id="MHIB01000049">
    <property type="protein sequence ID" value="OGY42879.1"/>
    <property type="molecule type" value="Genomic_DNA"/>
</dbReference>
<dbReference type="InterPro" id="IPR050219">
    <property type="entry name" value="DnaG_primase"/>
</dbReference>
<dbReference type="SMART" id="SM00400">
    <property type="entry name" value="ZnF_CHCC"/>
    <property type="match status" value="1"/>
</dbReference>
<dbReference type="Gene3D" id="3.40.1360.10">
    <property type="match status" value="1"/>
</dbReference>
<dbReference type="InterPro" id="IPR006171">
    <property type="entry name" value="TOPRIM_dom"/>
</dbReference>
<gene>
    <name evidence="12" type="primary">dnaG</name>
    <name evidence="17" type="ORF">A2729_03125</name>
</gene>
<sequence>MPGEIDEIKARVDIIDLVSEYIRLKPAGTNNWRALCPFHNEKTPSFMVSRDKQIWHCFGCGEGGDIFSFVQKIENLEFPEALRLLAQKAGVTLKAVDPQLTSQKNRLFDICQLAANFWHKVLTESPAGKNALVYLKNRGLTEQTISDFKIGYAPESWDTLVKFLKSRDFKDQEIFLAGLSVKKERGTDFYDRFRDRIMFPINDAHGNPIGFSGRLLTEKPEAGGKYINTPQTLIYNKSLVLFNLDKAKPEIKNKDLAIIVEGQMDVVSVWQAKTLNVIAMSGTALTPDHLKILKRYTKNLAFCFDMDLAGESAARRGIDLALGEDLDIKIIVLPVGKDPDECVRHHPAEWLAAVTGAKSIMEYYFEKTFSRFDPKTVDGKKKSAAILLPLINRLGSKIEQTHWLSQLAEKIKVSEAILRETIPKIQRQKIDERKTAALVPSTDRDLMLGQRILAIALKYPLTISFLIDNLPPEIIINEALNQLYKQLIIYYTEDIKSTISDFNYQNFHLKLKLKQLKPQNLESLADRLVLAAEKDFFDFDFETVEDELFIAINFAKKNFYSAKLKRLEDQIKIAEKQGDANEVKNLLNQFNEVAAQLKLLE</sequence>
<evidence type="ECO:0000256" key="15">
    <source>
        <dbReference type="SAM" id="Coils"/>
    </source>
</evidence>
<comment type="domain">
    <text evidence="12">Contains an N-terminal zinc-binding domain, a central core domain that contains the primase activity, and a C-terminal DnaB-binding domain.</text>
</comment>
<evidence type="ECO:0000256" key="7">
    <source>
        <dbReference type="ARBA" id="ARBA00022771"/>
    </source>
</evidence>
<keyword evidence="2 12" id="KW-0639">Primosome</keyword>
<evidence type="ECO:0000313" key="17">
    <source>
        <dbReference type="EMBL" id="OGY42879.1"/>
    </source>
</evidence>
<keyword evidence="8 12" id="KW-0862">Zinc</keyword>
<dbReference type="Pfam" id="PF13155">
    <property type="entry name" value="Toprim_2"/>
    <property type="match status" value="1"/>
</dbReference>
<evidence type="ECO:0000256" key="3">
    <source>
        <dbReference type="ARBA" id="ARBA00022679"/>
    </source>
</evidence>
<dbReference type="InterPro" id="IPR013264">
    <property type="entry name" value="DNAG_N"/>
</dbReference>
<evidence type="ECO:0000313" key="18">
    <source>
        <dbReference type="Proteomes" id="UP000178930"/>
    </source>
</evidence>
<accession>A0A1G1XS24</accession>
<dbReference type="InterPro" id="IPR034151">
    <property type="entry name" value="TOPRIM_DnaG_bac"/>
</dbReference>